<proteinExistence type="predicted"/>
<dbReference type="InterPro" id="IPR050404">
    <property type="entry name" value="Heme-degrading_MO"/>
</dbReference>
<reference evidence="2 3" key="1">
    <citation type="submission" date="2020-07" db="EMBL/GenBank/DDBJ databases">
        <title>Thermoactinomyces phylogeny.</title>
        <authorList>
            <person name="Dunlap C."/>
        </authorList>
    </citation>
    <scope>NUCLEOTIDE SEQUENCE [LARGE SCALE GENOMIC DNA]</scope>
    <source>
        <strain evidence="2 3">AMNI-1</strain>
    </source>
</reference>
<dbReference type="Proteomes" id="UP000538292">
    <property type="component" value="Unassembled WGS sequence"/>
</dbReference>
<dbReference type="PROSITE" id="PS51725">
    <property type="entry name" value="ABM"/>
    <property type="match status" value="1"/>
</dbReference>
<sequence length="95" mass="10891">MYLVNNRIDLQSSEHFARLKEQFAKAPESMKEVPGFLSFRLLKAEDGSHVVAETVFASKEDFHNWVHSEHFQKAHGGRKGDLNRPELSVYHIVIG</sequence>
<dbReference type="SUPFAM" id="SSF54909">
    <property type="entry name" value="Dimeric alpha+beta barrel"/>
    <property type="match status" value="1"/>
</dbReference>
<keyword evidence="2" id="KW-0503">Monooxygenase</keyword>
<feature type="domain" description="ABM" evidence="1">
    <location>
        <begin position="2"/>
        <end position="90"/>
    </location>
</feature>
<evidence type="ECO:0000313" key="2">
    <source>
        <dbReference type="EMBL" id="MBA4603349.1"/>
    </source>
</evidence>
<dbReference type="AlphaFoldDB" id="A0A7W2ARU1"/>
<dbReference type="Pfam" id="PF03992">
    <property type="entry name" value="ABM"/>
    <property type="match status" value="1"/>
</dbReference>
<dbReference type="EMBL" id="JACEOL010000048">
    <property type="protein sequence ID" value="MBA4603349.1"/>
    <property type="molecule type" value="Genomic_DNA"/>
</dbReference>
<evidence type="ECO:0000259" key="1">
    <source>
        <dbReference type="PROSITE" id="PS51725"/>
    </source>
</evidence>
<dbReference type="PANTHER" id="PTHR34474:SF4">
    <property type="entry name" value="HEME OXYGENASE (STAPHYLOBILIN-PRODUCING) 1"/>
    <property type="match status" value="1"/>
</dbReference>
<name>A0A7W2ARU1_9BACL</name>
<comment type="caution">
    <text evidence="2">The sequence shown here is derived from an EMBL/GenBank/DDBJ whole genome shotgun (WGS) entry which is preliminary data.</text>
</comment>
<dbReference type="RefSeq" id="WP_181741806.1">
    <property type="nucleotide sequence ID" value="NZ_JACEOL010000048.1"/>
</dbReference>
<dbReference type="InterPro" id="IPR007138">
    <property type="entry name" value="ABM_dom"/>
</dbReference>
<gene>
    <name evidence="2" type="ORF">H2C83_13665</name>
</gene>
<dbReference type="PANTHER" id="PTHR34474">
    <property type="entry name" value="SIGNAL TRANSDUCTION PROTEIN TRAP"/>
    <property type="match status" value="1"/>
</dbReference>
<protein>
    <submittedName>
        <fullName evidence="2">Antibiotic biosynthesis monooxygenase</fullName>
    </submittedName>
</protein>
<organism evidence="2 3">
    <name type="scientific">Thermoactinomyces mirandus</name>
    <dbReference type="NCBI Taxonomy" id="2756294"/>
    <lineage>
        <taxon>Bacteria</taxon>
        <taxon>Bacillati</taxon>
        <taxon>Bacillota</taxon>
        <taxon>Bacilli</taxon>
        <taxon>Bacillales</taxon>
        <taxon>Thermoactinomycetaceae</taxon>
        <taxon>Thermoactinomyces</taxon>
    </lineage>
</organism>
<dbReference type="GO" id="GO:0004497">
    <property type="term" value="F:monooxygenase activity"/>
    <property type="evidence" value="ECO:0007669"/>
    <property type="project" value="UniProtKB-KW"/>
</dbReference>
<keyword evidence="3" id="KW-1185">Reference proteome</keyword>
<keyword evidence="2" id="KW-0560">Oxidoreductase</keyword>
<accession>A0A7W2ARU1</accession>
<evidence type="ECO:0000313" key="3">
    <source>
        <dbReference type="Proteomes" id="UP000538292"/>
    </source>
</evidence>
<dbReference type="Gene3D" id="3.30.70.100">
    <property type="match status" value="1"/>
</dbReference>
<dbReference type="InterPro" id="IPR011008">
    <property type="entry name" value="Dimeric_a/b-barrel"/>
</dbReference>